<name>A0A1V3SWC7_9BACT</name>
<dbReference type="GO" id="GO:0046914">
    <property type="term" value="F:transition metal ion binding"/>
    <property type="evidence" value="ECO:0007669"/>
    <property type="project" value="TreeGrafter"/>
</dbReference>
<feature type="domain" description="CusB-like beta-barrel" evidence="3">
    <location>
        <begin position="174"/>
        <end position="245"/>
    </location>
</feature>
<evidence type="ECO:0000313" key="6">
    <source>
        <dbReference type="EMBL" id="OOH73375.1"/>
    </source>
</evidence>
<feature type="domain" description="CzcB-like barrel-sandwich hybrid" evidence="4">
    <location>
        <begin position="94"/>
        <end position="168"/>
    </location>
</feature>
<organism evidence="6 7">
    <name type="scientific">Leptospirillum ferriphilum</name>
    <dbReference type="NCBI Taxonomy" id="178606"/>
    <lineage>
        <taxon>Bacteria</taxon>
        <taxon>Pseudomonadati</taxon>
        <taxon>Nitrospirota</taxon>
        <taxon>Nitrospiria</taxon>
        <taxon>Nitrospirales</taxon>
        <taxon>Nitrospiraceae</taxon>
        <taxon>Leptospirillum</taxon>
    </lineage>
</organism>
<dbReference type="Pfam" id="PF25954">
    <property type="entry name" value="Beta-barrel_RND_2"/>
    <property type="match status" value="1"/>
</dbReference>
<dbReference type="Pfam" id="PF25975">
    <property type="entry name" value="CzcB_C"/>
    <property type="match status" value="1"/>
</dbReference>
<gene>
    <name evidence="6" type="ORF">BOX24_04775</name>
</gene>
<dbReference type="GO" id="GO:0030288">
    <property type="term" value="C:outer membrane-bounded periplasmic space"/>
    <property type="evidence" value="ECO:0007669"/>
    <property type="project" value="TreeGrafter"/>
</dbReference>
<proteinExistence type="inferred from homology"/>
<dbReference type="Gene3D" id="2.40.420.20">
    <property type="match status" value="1"/>
</dbReference>
<evidence type="ECO:0000313" key="7">
    <source>
        <dbReference type="Proteomes" id="UP000188586"/>
    </source>
</evidence>
<sequence>MNNLLCQATLRIACRTLLALFVLIGGFETLSPAWSYEGEEIPVHGGRGGGNRTVHLTLKQQNMLGLSLASVSYRRMEQALNLNGTVEWLPDRQSDVTLRISGQIAAVYVNLGDQVHRGQPMIKVESRLIGNPPPSVVISAPLGGVVDARNVVLGQSVEPNTVLFHIGDPASMLVVARVYEEDLGKVRIGQIAEIRVIGYPEEVFRGRVTLIGPTLDPLNRTGSVWIKLANPKGVLKPNEFVRVRLILKQVKKALAIPDDAVLVANGEKFVFVKVGPDSYRRVLIKTGIEDNGYMEILSGLTPKERVVTTGNREIFTIWLGNGSLKGEE</sequence>
<accession>A0A1V3SWC7</accession>
<dbReference type="InterPro" id="IPR006143">
    <property type="entry name" value="RND_pump_MFP"/>
</dbReference>
<dbReference type="PANTHER" id="PTHR30097:SF4">
    <property type="entry name" value="SLR6042 PROTEIN"/>
    <property type="match status" value="1"/>
</dbReference>
<dbReference type="Gene3D" id="2.40.50.100">
    <property type="match status" value="1"/>
</dbReference>
<feature type="domain" description="CzcB-like C-terminal circularly permuted SH3-like" evidence="5">
    <location>
        <begin position="254"/>
        <end position="310"/>
    </location>
</feature>
<dbReference type="InterPro" id="IPR058649">
    <property type="entry name" value="CzcB_C"/>
</dbReference>
<protein>
    <submittedName>
        <fullName evidence="6">Uncharacterized protein</fullName>
    </submittedName>
</protein>
<dbReference type="NCBIfam" id="TIGR01730">
    <property type="entry name" value="RND_mfp"/>
    <property type="match status" value="1"/>
</dbReference>
<dbReference type="InterPro" id="IPR051909">
    <property type="entry name" value="MFP_Cation_Efflux"/>
</dbReference>
<dbReference type="AlphaFoldDB" id="A0A1V3SWC7"/>
<dbReference type="Pfam" id="PF25973">
    <property type="entry name" value="BSH_CzcB"/>
    <property type="match status" value="1"/>
</dbReference>
<dbReference type="Gene3D" id="2.40.30.170">
    <property type="match status" value="1"/>
</dbReference>
<dbReference type="GO" id="GO:0016020">
    <property type="term" value="C:membrane"/>
    <property type="evidence" value="ECO:0007669"/>
    <property type="project" value="InterPro"/>
</dbReference>
<dbReference type="EMBL" id="MPOJ01000009">
    <property type="protein sequence ID" value="OOH73375.1"/>
    <property type="molecule type" value="Genomic_DNA"/>
</dbReference>
<dbReference type="GO" id="GO:0060003">
    <property type="term" value="P:copper ion export"/>
    <property type="evidence" value="ECO:0007669"/>
    <property type="project" value="TreeGrafter"/>
</dbReference>
<dbReference type="SUPFAM" id="SSF111369">
    <property type="entry name" value="HlyD-like secretion proteins"/>
    <property type="match status" value="1"/>
</dbReference>
<evidence type="ECO:0000259" key="5">
    <source>
        <dbReference type="Pfam" id="PF25975"/>
    </source>
</evidence>
<evidence type="ECO:0000259" key="4">
    <source>
        <dbReference type="Pfam" id="PF25973"/>
    </source>
</evidence>
<reference evidence="6 7" key="1">
    <citation type="submission" date="2016-11" db="EMBL/GenBank/DDBJ databases">
        <title>Comparative genomics of co-occurring bacteria in distinct bioleaching systems unravels niche-specific adaptation.</title>
        <authorList>
            <person name="Zhang X."/>
            <person name="Liu X."/>
            <person name="Yin H."/>
        </authorList>
    </citation>
    <scope>NUCLEOTIDE SEQUENCE [LARGE SCALE GENOMIC DNA]</scope>
    <source>
        <strain evidence="6 7">DX</strain>
    </source>
</reference>
<evidence type="ECO:0000256" key="2">
    <source>
        <dbReference type="ARBA" id="ARBA00022448"/>
    </source>
</evidence>
<keyword evidence="2" id="KW-0813">Transport</keyword>
<dbReference type="GO" id="GO:0022857">
    <property type="term" value="F:transmembrane transporter activity"/>
    <property type="evidence" value="ECO:0007669"/>
    <property type="project" value="InterPro"/>
</dbReference>
<comment type="caution">
    <text evidence="6">The sequence shown here is derived from an EMBL/GenBank/DDBJ whole genome shotgun (WGS) entry which is preliminary data.</text>
</comment>
<dbReference type="RefSeq" id="WP_077303711.1">
    <property type="nucleotide sequence ID" value="NZ_MPOJ01000009.1"/>
</dbReference>
<dbReference type="InterPro" id="IPR058792">
    <property type="entry name" value="Beta-barrel_RND_2"/>
</dbReference>
<dbReference type="GO" id="GO:0015679">
    <property type="term" value="P:plasma membrane copper ion transport"/>
    <property type="evidence" value="ECO:0007669"/>
    <property type="project" value="TreeGrafter"/>
</dbReference>
<dbReference type="Proteomes" id="UP000188586">
    <property type="component" value="Unassembled WGS sequence"/>
</dbReference>
<evidence type="ECO:0000256" key="1">
    <source>
        <dbReference type="ARBA" id="ARBA00009477"/>
    </source>
</evidence>
<dbReference type="InterPro" id="IPR058647">
    <property type="entry name" value="BSH_CzcB-like"/>
</dbReference>
<dbReference type="PANTHER" id="PTHR30097">
    <property type="entry name" value="CATION EFFLUX SYSTEM PROTEIN CUSB"/>
    <property type="match status" value="1"/>
</dbReference>
<comment type="similarity">
    <text evidence="1">Belongs to the membrane fusion protein (MFP) (TC 8.A.1) family.</text>
</comment>
<evidence type="ECO:0000259" key="3">
    <source>
        <dbReference type="Pfam" id="PF25954"/>
    </source>
</evidence>
<dbReference type="FunFam" id="2.40.30.170:FF:000010">
    <property type="entry name" value="Efflux RND transporter periplasmic adaptor subunit"/>
    <property type="match status" value="1"/>
</dbReference>